<reference evidence="1" key="1">
    <citation type="submission" date="2021-05" db="EMBL/GenBank/DDBJ databases">
        <authorList>
            <person name="Pietrasiak N."/>
            <person name="Ward R."/>
            <person name="Stajich J.E."/>
            <person name="Kurbessoian T."/>
        </authorList>
    </citation>
    <scope>NUCLEOTIDE SEQUENCE</scope>
    <source>
        <strain evidence="1">CPER-KK1</strain>
    </source>
</reference>
<evidence type="ECO:0000313" key="2">
    <source>
        <dbReference type="Proteomes" id="UP000753908"/>
    </source>
</evidence>
<dbReference type="AlphaFoldDB" id="A0A951UCJ7"/>
<reference evidence="1" key="2">
    <citation type="journal article" date="2022" name="Microbiol. Resour. Announc.">
        <title>Metagenome Sequencing to Explore Phylogenomics of Terrestrial Cyanobacteria.</title>
        <authorList>
            <person name="Ward R.D."/>
            <person name="Stajich J.E."/>
            <person name="Johansen J.R."/>
            <person name="Huntemann M."/>
            <person name="Clum A."/>
            <person name="Foster B."/>
            <person name="Foster B."/>
            <person name="Roux S."/>
            <person name="Palaniappan K."/>
            <person name="Varghese N."/>
            <person name="Mukherjee S."/>
            <person name="Reddy T.B.K."/>
            <person name="Daum C."/>
            <person name="Copeland A."/>
            <person name="Chen I.A."/>
            <person name="Ivanova N.N."/>
            <person name="Kyrpides N.C."/>
            <person name="Shapiro N."/>
            <person name="Eloe-Fadrosh E.A."/>
            <person name="Pietrasiak N."/>
        </authorList>
    </citation>
    <scope>NUCLEOTIDE SEQUENCE</scope>
    <source>
        <strain evidence="1">CPER-KK1</strain>
    </source>
</reference>
<comment type="caution">
    <text evidence="1">The sequence shown here is derived from an EMBL/GenBank/DDBJ whole genome shotgun (WGS) entry which is preliminary data.</text>
</comment>
<gene>
    <name evidence="1" type="ORF">KME25_28300</name>
</gene>
<accession>A0A951UCJ7</accession>
<name>A0A951UCJ7_9CYAN</name>
<dbReference type="Proteomes" id="UP000753908">
    <property type="component" value="Unassembled WGS sequence"/>
</dbReference>
<dbReference type="EMBL" id="JAHHIF010000059">
    <property type="protein sequence ID" value="MBW4548310.1"/>
    <property type="molecule type" value="Genomic_DNA"/>
</dbReference>
<organism evidence="1 2">
    <name type="scientific">Symplocastrum torsivum CPER-KK1</name>
    <dbReference type="NCBI Taxonomy" id="450513"/>
    <lineage>
        <taxon>Bacteria</taxon>
        <taxon>Bacillati</taxon>
        <taxon>Cyanobacteriota</taxon>
        <taxon>Cyanophyceae</taxon>
        <taxon>Oscillatoriophycideae</taxon>
        <taxon>Oscillatoriales</taxon>
        <taxon>Microcoleaceae</taxon>
        <taxon>Symplocastrum</taxon>
    </lineage>
</organism>
<evidence type="ECO:0000313" key="1">
    <source>
        <dbReference type="EMBL" id="MBW4548310.1"/>
    </source>
</evidence>
<protein>
    <submittedName>
        <fullName evidence="1">Uncharacterized protein</fullName>
    </submittedName>
</protein>
<proteinExistence type="predicted"/>
<sequence length="405" mass="44572">MMRNGHSKQARTHVKPVGLIALLTIASLMAHLPSRAGEYTSEQSLTQTVAINKPEIQGASLPQPLAAQLVQDMAWRSFVPRNEVRIVRTEEAVLDGCRDVEPPEMFCQAMGLPGWKVTIEAREHRFVYHATKAHGFKLNGPASVSPKITNQVLEEASWRSGLPLSKLKLYWVENKTWNNGCFGLPGIGSCIAAKMPGWQVTVTDGEKQRWVYRTGLSHTVLFDAAASQISKRVPTDFSQGTANAVLQDMSKRTGIPQKELQVIRAERQTWDGCLGVAPPGTSCTRIGLPGWRVVVEGNQQHWVYHVASGRGLKLNGPESLPRILVRAVLKDVYPSTESPPPNLQVFWAEQKVWSDSCRGFPASSPGICTPGNFPGWIVTTTNGQKRWVYHTGLLIGASLHSESSN</sequence>